<protein>
    <recommendedName>
        <fullName evidence="2">guanylate kinase</fullName>
        <ecNumber evidence="2">2.7.4.8</ecNumber>
    </recommendedName>
</protein>
<keyword evidence="9" id="KW-1185">Reference proteome</keyword>
<dbReference type="InterPro" id="IPR008144">
    <property type="entry name" value="Guanylate_kin-like_dom"/>
</dbReference>
<evidence type="ECO:0000256" key="4">
    <source>
        <dbReference type="ARBA" id="ARBA00022741"/>
    </source>
</evidence>
<dbReference type="Gene3D" id="3.40.50.300">
    <property type="entry name" value="P-loop containing nucleotide triphosphate hydrolases"/>
    <property type="match status" value="1"/>
</dbReference>
<keyword evidence="3" id="KW-0808">Transferase</keyword>
<gene>
    <name evidence="8" type="ORF">ECRASSUSDP1_LOCUS22052</name>
</gene>
<dbReference type="EC" id="2.7.4.8" evidence="2"/>
<evidence type="ECO:0000256" key="2">
    <source>
        <dbReference type="ARBA" id="ARBA00012961"/>
    </source>
</evidence>
<dbReference type="Pfam" id="PF00625">
    <property type="entry name" value="Guanylate_kin"/>
    <property type="match status" value="1"/>
</dbReference>
<dbReference type="InterPro" id="IPR008145">
    <property type="entry name" value="GK/Ca_channel_bsu"/>
</dbReference>
<dbReference type="SMART" id="SM00072">
    <property type="entry name" value="GuKc"/>
    <property type="match status" value="1"/>
</dbReference>
<keyword evidence="4" id="KW-0547">Nucleotide-binding</keyword>
<dbReference type="InterPro" id="IPR017665">
    <property type="entry name" value="Guanylate_kinase"/>
</dbReference>
<feature type="domain" description="Guanylate kinase-like" evidence="7">
    <location>
        <begin position="7"/>
        <end position="196"/>
    </location>
</feature>
<name>A0AAD2D5M0_EUPCR</name>
<dbReference type="GO" id="GO:0004385">
    <property type="term" value="F:GMP kinase activity"/>
    <property type="evidence" value="ECO:0007669"/>
    <property type="project" value="UniProtKB-EC"/>
</dbReference>
<evidence type="ECO:0000313" key="9">
    <source>
        <dbReference type="Proteomes" id="UP001295684"/>
    </source>
</evidence>
<comment type="similarity">
    <text evidence="1">Belongs to the guanylate kinase family.</text>
</comment>
<evidence type="ECO:0000256" key="6">
    <source>
        <dbReference type="ARBA" id="ARBA00022840"/>
    </source>
</evidence>
<dbReference type="InterPro" id="IPR020590">
    <property type="entry name" value="Guanylate_kinase_CS"/>
</dbReference>
<keyword evidence="5" id="KW-0418">Kinase</keyword>
<dbReference type="PANTHER" id="PTHR23117">
    <property type="entry name" value="GUANYLATE KINASE-RELATED"/>
    <property type="match status" value="1"/>
</dbReference>
<dbReference type="GO" id="GO:0005524">
    <property type="term" value="F:ATP binding"/>
    <property type="evidence" value="ECO:0007669"/>
    <property type="project" value="UniProtKB-KW"/>
</dbReference>
<dbReference type="InterPro" id="IPR027417">
    <property type="entry name" value="P-loop_NTPase"/>
</dbReference>
<evidence type="ECO:0000256" key="5">
    <source>
        <dbReference type="ARBA" id="ARBA00022777"/>
    </source>
</evidence>
<evidence type="ECO:0000256" key="3">
    <source>
        <dbReference type="ARBA" id="ARBA00022679"/>
    </source>
</evidence>
<dbReference type="PANTHER" id="PTHR23117:SF13">
    <property type="entry name" value="GUANYLATE KINASE"/>
    <property type="match status" value="1"/>
</dbReference>
<keyword evidence="6" id="KW-0067">ATP-binding</keyword>
<dbReference type="AlphaFoldDB" id="A0AAD2D5M0"/>
<dbReference type="PROSITE" id="PS50052">
    <property type="entry name" value="GUANYLATE_KINASE_2"/>
    <property type="match status" value="1"/>
</dbReference>
<evidence type="ECO:0000259" key="7">
    <source>
        <dbReference type="PROSITE" id="PS50052"/>
    </source>
</evidence>
<dbReference type="GO" id="GO:0005829">
    <property type="term" value="C:cytosol"/>
    <property type="evidence" value="ECO:0007669"/>
    <property type="project" value="TreeGrafter"/>
</dbReference>
<dbReference type="PROSITE" id="PS00856">
    <property type="entry name" value="GUANYLATE_KINASE_1"/>
    <property type="match status" value="1"/>
</dbReference>
<dbReference type="CDD" id="cd00071">
    <property type="entry name" value="GMPK"/>
    <property type="match status" value="1"/>
</dbReference>
<organism evidence="8 9">
    <name type="scientific">Euplotes crassus</name>
    <dbReference type="NCBI Taxonomy" id="5936"/>
    <lineage>
        <taxon>Eukaryota</taxon>
        <taxon>Sar</taxon>
        <taxon>Alveolata</taxon>
        <taxon>Ciliophora</taxon>
        <taxon>Intramacronucleata</taxon>
        <taxon>Spirotrichea</taxon>
        <taxon>Hypotrichia</taxon>
        <taxon>Euplotida</taxon>
        <taxon>Euplotidae</taxon>
        <taxon>Moneuplotes</taxon>
    </lineage>
</organism>
<comment type="caution">
    <text evidence="8">The sequence shown here is derived from an EMBL/GenBank/DDBJ whole genome shotgun (WGS) entry which is preliminary data.</text>
</comment>
<accession>A0AAD2D5M0</accession>
<dbReference type="NCBIfam" id="TIGR03263">
    <property type="entry name" value="guanyl_kin"/>
    <property type="match status" value="1"/>
</dbReference>
<dbReference type="SUPFAM" id="SSF52540">
    <property type="entry name" value="P-loop containing nucleoside triphosphate hydrolases"/>
    <property type="match status" value="1"/>
</dbReference>
<dbReference type="Proteomes" id="UP001295684">
    <property type="component" value="Unassembled WGS sequence"/>
</dbReference>
<reference evidence="8" key="1">
    <citation type="submission" date="2023-07" db="EMBL/GenBank/DDBJ databases">
        <authorList>
            <consortium name="AG Swart"/>
            <person name="Singh M."/>
            <person name="Singh A."/>
            <person name="Seah K."/>
            <person name="Emmerich C."/>
        </authorList>
    </citation>
    <scope>NUCLEOTIDE SEQUENCE</scope>
    <source>
        <strain evidence="8">DP1</strain>
    </source>
</reference>
<evidence type="ECO:0000256" key="1">
    <source>
        <dbReference type="ARBA" id="ARBA00005790"/>
    </source>
</evidence>
<dbReference type="EMBL" id="CAMPGE010022580">
    <property type="protein sequence ID" value="CAI2380616.1"/>
    <property type="molecule type" value="Genomic_DNA"/>
</dbReference>
<evidence type="ECO:0000313" key="8">
    <source>
        <dbReference type="EMBL" id="CAI2380616.1"/>
    </source>
</evidence>
<proteinExistence type="inferred from homology"/>
<sequence length="204" mass="23236">MGCSASYRPLVVVGPSGVGKGTLIQKVFDRYVDKFSFSVSYTTRAPRPGEENGVHYHFIEQEQFQKMEDEDGFIESCDVHTKKYGTAVCELDRIKKEKRIPVLDIDVQGASKVHSKGIASLFIFVKPIDSDNLDEIRKVLSERLHGRGTENEEQIQGRVDKAAGEIEAFQKSSFFNYTLVNDDLEKAAQRFFEILEKEYKKELD</sequence>